<dbReference type="PANTHER" id="PTHR41983">
    <property type="entry name" value="SHORT-CHAIN FATTY ACID TRANSPORTER-RELATED"/>
    <property type="match status" value="1"/>
</dbReference>
<dbReference type="PANTHER" id="PTHR41983:SF2">
    <property type="entry name" value="SHORT-CHAIN FATTY ACID TRANSPORTER-RELATED"/>
    <property type="match status" value="1"/>
</dbReference>
<dbReference type="AlphaFoldDB" id="A0A510HNQ8"/>
<keyword evidence="2" id="KW-0472">Membrane</keyword>
<gene>
    <name evidence="3" type="primary">atoE</name>
    <name evidence="3" type="ORF">RxyAA322_20910</name>
</gene>
<feature type="transmembrane region" description="Helical" evidence="2">
    <location>
        <begin position="271"/>
        <end position="289"/>
    </location>
</feature>
<dbReference type="Proteomes" id="UP000318065">
    <property type="component" value="Chromosome"/>
</dbReference>
<dbReference type="Pfam" id="PF02667">
    <property type="entry name" value="SCFA_trans"/>
    <property type="match status" value="1"/>
</dbReference>
<dbReference type="GO" id="GO:0005886">
    <property type="term" value="C:plasma membrane"/>
    <property type="evidence" value="ECO:0007669"/>
    <property type="project" value="TreeGrafter"/>
</dbReference>
<feature type="transmembrane region" description="Helical" evidence="2">
    <location>
        <begin position="188"/>
        <end position="210"/>
    </location>
</feature>
<organism evidence="3 4">
    <name type="scientific">Rubrobacter xylanophilus</name>
    <dbReference type="NCBI Taxonomy" id="49319"/>
    <lineage>
        <taxon>Bacteria</taxon>
        <taxon>Bacillati</taxon>
        <taxon>Actinomycetota</taxon>
        <taxon>Rubrobacteria</taxon>
        <taxon>Rubrobacterales</taxon>
        <taxon>Rubrobacteraceae</taxon>
        <taxon>Rubrobacter</taxon>
    </lineage>
</organism>
<evidence type="ECO:0000313" key="4">
    <source>
        <dbReference type="Proteomes" id="UP000318065"/>
    </source>
</evidence>
<feature type="transmembrane region" description="Helical" evidence="2">
    <location>
        <begin position="50"/>
        <end position="75"/>
    </location>
</feature>
<feature type="transmembrane region" description="Helical" evidence="2">
    <location>
        <begin position="444"/>
        <end position="466"/>
    </location>
</feature>
<feature type="transmembrane region" description="Helical" evidence="2">
    <location>
        <begin position="333"/>
        <end position="352"/>
    </location>
</feature>
<reference evidence="3" key="1">
    <citation type="journal article" date="2019" name="Microbiol. Resour. Announc.">
        <title>Complete Genome Sequence of Rubrobacter xylanophilus Strain AA3-22, Isolated from Arima Onsen in Japan.</title>
        <authorList>
            <person name="Tomariguchi N."/>
            <person name="Miyazaki K."/>
        </authorList>
    </citation>
    <scope>NUCLEOTIDE SEQUENCE [LARGE SCALE GENOMIC DNA]</scope>
    <source>
        <strain evidence="3">AA3-22</strain>
    </source>
</reference>
<proteinExistence type="predicted"/>
<sequence length="469" mass="49276">MLRAVARPLVNLVERWMPDALVFAIVLTFVVALMALGLTDSTPLEVLRGWGDGLAGLLEFIAQIAIVLVLGHTLAHTGPVERMLRNIARFPRTPAMAYAFVTVIAGLASLISWALGLIVGGIVAFEVARVARSRGIRLHYPLLVACAYSGYVVWHMGYSGSGPLAAATPGSFLEELEFGLVPVTQTTFSAWNIAAAAATLAAVTVAMVLLRPRGEDPIVELAEKAVTNERSGTTARSDDLPRADSPVPPGGAPEDHAAPPSPAERVDGSRLLTLALGAALVAYLVVYFAQEGFALTLDIVNWSFLAAILLLVSSPRELVGLITNAGRTVGNVLLQYPLYAGILGMMTATGLVDVLSGFFVSISTPATLSVWAMISGGIVNMFIPSGGGQFAVQGPIFLQAAQELGTDPAPVIMGIAYGDQWTNMIQPFWTIPLLAIAGLTVRDIMGYTTITLFVSGAVMLATLLLVGAG</sequence>
<keyword evidence="2" id="KW-0812">Transmembrane</keyword>
<dbReference type="RefSeq" id="WP_143528269.1">
    <property type="nucleotide sequence ID" value="NZ_AP019791.1"/>
</dbReference>
<dbReference type="OrthoDB" id="9342495at2"/>
<name>A0A510HNQ8_9ACTN</name>
<feature type="transmembrane region" description="Helical" evidence="2">
    <location>
        <begin position="358"/>
        <end position="383"/>
    </location>
</feature>
<accession>A0A510HNQ8</accession>
<evidence type="ECO:0000256" key="1">
    <source>
        <dbReference type="SAM" id="MobiDB-lite"/>
    </source>
</evidence>
<feature type="transmembrane region" description="Helical" evidence="2">
    <location>
        <begin position="295"/>
        <end position="312"/>
    </location>
</feature>
<evidence type="ECO:0000313" key="3">
    <source>
        <dbReference type="EMBL" id="BBL80237.1"/>
    </source>
</evidence>
<keyword evidence="4" id="KW-1185">Reference proteome</keyword>
<feature type="transmembrane region" description="Helical" evidence="2">
    <location>
        <begin position="20"/>
        <end position="38"/>
    </location>
</feature>
<dbReference type="EMBL" id="AP019791">
    <property type="protein sequence ID" value="BBL80237.1"/>
    <property type="molecule type" value="Genomic_DNA"/>
</dbReference>
<feature type="region of interest" description="Disordered" evidence="1">
    <location>
        <begin position="222"/>
        <end position="264"/>
    </location>
</feature>
<feature type="transmembrane region" description="Helical" evidence="2">
    <location>
        <begin position="95"/>
        <end position="125"/>
    </location>
</feature>
<keyword evidence="2" id="KW-1133">Transmembrane helix</keyword>
<dbReference type="InterPro" id="IPR006160">
    <property type="entry name" value="SCFA_transpt_AtoE"/>
</dbReference>
<protein>
    <submittedName>
        <fullName evidence="3">Short-chain fatty acid transporter</fullName>
    </submittedName>
</protein>
<evidence type="ECO:0000256" key="2">
    <source>
        <dbReference type="SAM" id="Phobius"/>
    </source>
</evidence>